<evidence type="ECO:0000256" key="2">
    <source>
        <dbReference type="ARBA" id="ARBA00022679"/>
    </source>
</evidence>
<dbReference type="SUPFAM" id="SSF55729">
    <property type="entry name" value="Acyl-CoA N-acyltransferases (Nat)"/>
    <property type="match status" value="1"/>
</dbReference>
<evidence type="ECO:0000313" key="9">
    <source>
        <dbReference type="Proteomes" id="UP000593594"/>
    </source>
</evidence>
<evidence type="ECO:0000256" key="5">
    <source>
        <dbReference type="ARBA" id="ARBA00023315"/>
    </source>
</evidence>
<reference evidence="8 9" key="1">
    <citation type="submission" date="2020-06" db="EMBL/GenBank/DDBJ databases">
        <title>Genome sequence of 2 isolates from Red Sea Mangroves.</title>
        <authorList>
            <person name="Sefrji F."/>
            <person name="Michoud G."/>
            <person name="Merlino G."/>
            <person name="Daffonchio D."/>
        </authorList>
    </citation>
    <scope>NUCLEOTIDE SEQUENCE [LARGE SCALE GENOMIC DNA]</scope>
    <source>
        <strain evidence="8 9">R1DC25</strain>
    </source>
</reference>
<comment type="similarity">
    <text evidence="1">Belongs to the FemABX family.</text>
</comment>
<keyword evidence="2 8" id="KW-0808">Transferase</keyword>
<keyword evidence="3" id="KW-0133">Cell shape</keyword>
<dbReference type="PROSITE" id="PS51191">
    <property type="entry name" value="FEMABX"/>
    <property type="match status" value="1"/>
</dbReference>
<dbReference type="InterPro" id="IPR038740">
    <property type="entry name" value="BioF2-like_GNAT_dom"/>
</dbReference>
<dbReference type="InterPro" id="IPR003447">
    <property type="entry name" value="FEMABX"/>
</dbReference>
<proteinExistence type="inferred from homology"/>
<evidence type="ECO:0000313" key="8">
    <source>
        <dbReference type="EMBL" id="QPC43195.1"/>
    </source>
</evidence>
<evidence type="ECO:0000256" key="3">
    <source>
        <dbReference type="ARBA" id="ARBA00022960"/>
    </source>
</evidence>
<name>A0A7S8C4D6_9HYPH</name>
<dbReference type="Gene3D" id="3.40.630.30">
    <property type="match status" value="1"/>
</dbReference>
<gene>
    <name evidence="8" type="ORF">HW532_11140</name>
</gene>
<evidence type="ECO:0000259" key="7">
    <source>
        <dbReference type="Pfam" id="PF13480"/>
    </source>
</evidence>
<dbReference type="EMBL" id="CP058214">
    <property type="protein sequence ID" value="QPC43195.1"/>
    <property type="molecule type" value="Genomic_DNA"/>
</dbReference>
<evidence type="ECO:0000256" key="4">
    <source>
        <dbReference type="ARBA" id="ARBA00022984"/>
    </source>
</evidence>
<feature type="domain" description="BioF2-like acetyltransferase" evidence="7">
    <location>
        <begin position="178"/>
        <end position="306"/>
    </location>
</feature>
<keyword evidence="9" id="KW-1185">Reference proteome</keyword>
<dbReference type="GO" id="GO:0008360">
    <property type="term" value="P:regulation of cell shape"/>
    <property type="evidence" value="ECO:0007669"/>
    <property type="project" value="UniProtKB-KW"/>
</dbReference>
<evidence type="ECO:0000256" key="1">
    <source>
        <dbReference type="ARBA" id="ARBA00009943"/>
    </source>
</evidence>
<dbReference type="GO" id="GO:0071555">
    <property type="term" value="P:cell wall organization"/>
    <property type="evidence" value="ECO:0007669"/>
    <property type="project" value="UniProtKB-KW"/>
</dbReference>
<dbReference type="Proteomes" id="UP000593594">
    <property type="component" value="Chromosome"/>
</dbReference>
<evidence type="ECO:0000256" key="6">
    <source>
        <dbReference type="ARBA" id="ARBA00023316"/>
    </source>
</evidence>
<organism evidence="8 9">
    <name type="scientific">Kaustia mangrovi</name>
    <dbReference type="NCBI Taxonomy" id="2593653"/>
    <lineage>
        <taxon>Bacteria</taxon>
        <taxon>Pseudomonadati</taxon>
        <taxon>Pseudomonadota</taxon>
        <taxon>Alphaproteobacteria</taxon>
        <taxon>Hyphomicrobiales</taxon>
        <taxon>Parvibaculaceae</taxon>
        <taxon>Kaustia</taxon>
    </lineage>
</organism>
<keyword evidence="5" id="KW-0012">Acyltransferase</keyword>
<keyword evidence="4" id="KW-0573">Peptidoglycan synthesis</keyword>
<dbReference type="Pfam" id="PF13480">
    <property type="entry name" value="Acetyltransf_6"/>
    <property type="match status" value="1"/>
</dbReference>
<dbReference type="GO" id="GO:0016755">
    <property type="term" value="F:aminoacyltransferase activity"/>
    <property type="evidence" value="ECO:0007669"/>
    <property type="project" value="InterPro"/>
</dbReference>
<dbReference type="PANTHER" id="PTHR36174:SF1">
    <property type="entry name" value="LIPID II:GLYCINE GLYCYLTRANSFERASE"/>
    <property type="match status" value="1"/>
</dbReference>
<dbReference type="GO" id="GO:0009252">
    <property type="term" value="P:peptidoglycan biosynthetic process"/>
    <property type="evidence" value="ECO:0007669"/>
    <property type="project" value="UniProtKB-KW"/>
</dbReference>
<dbReference type="RefSeq" id="WP_213160556.1">
    <property type="nucleotide sequence ID" value="NZ_CP058214.1"/>
</dbReference>
<dbReference type="AlphaFoldDB" id="A0A7S8C4D6"/>
<protein>
    <submittedName>
        <fullName evidence="8">GNAT family N-acetyltransferase</fullName>
    </submittedName>
</protein>
<dbReference type="KEGG" id="kmn:HW532_11140"/>
<sequence length="358" mass="38077">MTALSDHRAGPRMAAGEATVRHVSSEAWDGTVAGFRDAVHEQTAVYNATRWGGSRVSCFTVERAGAVLGGGVAVTVRLPFLDRGLSIVKFGPLHRQGAQAPGDTLAVILRALRDEFAGRRRHHLTVTPLSGPDDAALWEESLRAAGFAHLRPAPDPARYLVDLSLDLDAQRANLHGKWRYNLRKAEAAGLEIRRVEGAEGLDAFMALYEAMLARKRFDDTSGIGALPALMAARDEAIRPDIYLASLDGAPTAGAVIGRLGERAMYLFGATDGRALAAKAGYALHWHIIGALTESGARWYDLGGTAGDAGLHQFKKQLVGRAGAIVDLPGDYVACDSALSGALAHGVHGLRGLAARLRR</sequence>
<dbReference type="PANTHER" id="PTHR36174">
    <property type="entry name" value="LIPID II:GLYCINE GLYCYLTRANSFERASE"/>
    <property type="match status" value="1"/>
</dbReference>
<dbReference type="InterPro" id="IPR016181">
    <property type="entry name" value="Acyl_CoA_acyltransferase"/>
</dbReference>
<keyword evidence="6" id="KW-0961">Cell wall biogenesis/degradation</keyword>
<dbReference type="InterPro" id="IPR050644">
    <property type="entry name" value="PG_Glycine_Bridge_Synth"/>
</dbReference>
<accession>A0A7S8C4D6</accession>